<dbReference type="PANTHER" id="PTHR40031:SF1">
    <property type="entry name" value="MEMBRANE-BOUND METAL-DEPENDENT HYDROLASE"/>
    <property type="match status" value="1"/>
</dbReference>
<proteinExistence type="predicted"/>
<comment type="caution">
    <text evidence="2">The sequence shown here is derived from an EMBL/GenBank/DDBJ whole genome shotgun (WGS) entry which is preliminary data.</text>
</comment>
<organism evidence="2 3">
    <name type="scientific">Larsenimonas suaedae</name>
    <dbReference type="NCBI Taxonomy" id="1851019"/>
    <lineage>
        <taxon>Bacteria</taxon>
        <taxon>Pseudomonadati</taxon>
        <taxon>Pseudomonadota</taxon>
        <taxon>Gammaproteobacteria</taxon>
        <taxon>Oceanospirillales</taxon>
        <taxon>Halomonadaceae</taxon>
        <taxon>Larsenimonas</taxon>
    </lineage>
</organism>
<dbReference type="InterPro" id="IPR007404">
    <property type="entry name" value="YdjM-like"/>
</dbReference>
<dbReference type="GO" id="GO:0016787">
    <property type="term" value="F:hydrolase activity"/>
    <property type="evidence" value="ECO:0007669"/>
    <property type="project" value="UniProtKB-KW"/>
</dbReference>
<evidence type="ECO:0000256" key="1">
    <source>
        <dbReference type="SAM" id="Phobius"/>
    </source>
</evidence>
<feature type="transmembrane region" description="Helical" evidence="1">
    <location>
        <begin position="122"/>
        <end position="147"/>
    </location>
</feature>
<dbReference type="RefSeq" id="WP_251592276.1">
    <property type="nucleotide sequence ID" value="NZ_JAMLJI010000002.1"/>
</dbReference>
<gene>
    <name evidence="2" type="ORF">QC825_03165</name>
</gene>
<keyword evidence="2" id="KW-0378">Hydrolase</keyword>
<evidence type="ECO:0000313" key="3">
    <source>
        <dbReference type="Proteomes" id="UP001269375"/>
    </source>
</evidence>
<sequence length="344" mass="38187">MDSMTQAALGATLGGAVLSRPLGRKAIIGGAVLGTLPDLDVLIDHGSAIADFTYHRGFSHSLFVLAILATSLAWLLRRLGPESITFSRWWWFCALPLLTHPMLDAFTTYGTQLLWPLQSPPVAWNTIFIIDPLYTLPLLVAVIIGLWRPPARRAIATGLILSSAYLGWTIVAKQIVAARISPIMVEHHWQDDAQSIQPMPLTSLLWRVVVRDGDTRREAYVSLLDAQPPRFDTFDTGTWPEPMWPELERLAWFTGGQLSFNTRMDNTLVATDDRMGVPGHHPFRFGVARQTEDGVTPIPSYTLDSASYNGAFIARVLRRITDPSALCPADDAPEETVRARHCRP</sequence>
<keyword evidence="3" id="KW-1185">Reference proteome</keyword>
<feature type="transmembrane region" description="Helical" evidence="1">
    <location>
        <begin position="154"/>
        <end position="171"/>
    </location>
</feature>
<evidence type="ECO:0000313" key="2">
    <source>
        <dbReference type="EMBL" id="MDR5895077.1"/>
    </source>
</evidence>
<feature type="transmembrane region" description="Helical" evidence="1">
    <location>
        <begin position="89"/>
        <end position="110"/>
    </location>
</feature>
<keyword evidence="1" id="KW-1133">Transmembrane helix</keyword>
<accession>A0ABU1GUA7</accession>
<dbReference type="EMBL" id="JARWAO010000001">
    <property type="protein sequence ID" value="MDR5895077.1"/>
    <property type="molecule type" value="Genomic_DNA"/>
</dbReference>
<protein>
    <submittedName>
        <fullName evidence="2">Metal-dependent hydrolase</fullName>
    </submittedName>
</protein>
<keyword evidence="1" id="KW-0472">Membrane</keyword>
<dbReference type="Pfam" id="PF04307">
    <property type="entry name" value="YdjM"/>
    <property type="match status" value="1"/>
</dbReference>
<dbReference type="Proteomes" id="UP001269375">
    <property type="component" value="Unassembled WGS sequence"/>
</dbReference>
<dbReference type="InterPro" id="IPR053170">
    <property type="entry name" value="Transcription_regulator"/>
</dbReference>
<feature type="transmembrane region" description="Helical" evidence="1">
    <location>
        <begin position="58"/>
        <end position="77"/>
    </location>
</feature>
<reference evidence="2 3" key="1">
    <citation type="submission" date="2023-04" db="EMBL/GenBank/DDBJ databases">
        <title>A long-awaited taxogenomic arrangement of the family Halomonadaceae.</title>
        <authorList>
            <person name="De La Haba R."/>
            <person name="Chuvochina M."/>
            <person name="Wittouck S."/>
            <person name="Arahal D.R."/>
            <person name="Sanchez-Porro C."/>
            <person name="Hugenholtz P."/>
            <person name="Ventosa A."/>
        </authorList>
    </citation>
    <scope>NUCLEOTIDE SEQUENCE [LARGE SCALE GENOMIC DNA]</scope>
    <source>
        <strain evidence="2 3">DSM 22428</strain>
    </source>
</reference>
<dbReference type="PANTHER" id="PTHR40031">
    <property type="entry name" value="HYPOTHETICAL MEMBRANE SPANNING PROTEIN"/>
    <property type="match status" value="1"/>
</dbReference>
<keyword evidence="1" id="KW-0812">Transmembrane</keyword>
<name>A0ABU1GUA7_9GAMM</name>